<dbReference type="EMBL" id="MIKG01000009">
    <property type="protein sequence ID" value="RAO69289.1"/>
    <property type="molecule type" value="Genomic_DNA"/>
</dbReference>
<comment type="subcellular location">
    <subcellularLocation>
        <location evidence="12">Mitochondrion</location>
    </subcellularLocation>
</comment>
<dbReference type="HAMAP" id="MF_01445">
    <property type="entry name" value="TsaD"/>
    <property type="match status" value="1"/>
</dbReference>
<feature type="domain" description="Alcohol dehydrogenase-like N-terminal" evidence="15">
    <location>
        <begin position="28"/>
        <end position="159"/>
    </location>
</feature>
<dbReference type="GO" id="GO:0046872">
    <property type="term" value="F:metal ion binding"/>
    <property type="evidence" value="ECO:0007669"/>
    <property type="project" value="UniProtKB-KW"/>
</dbReference>
<keyword evidence="8" id="KW-0560">Oxidoreductase</keyword>
<evidence type="ECO:0000256" key="10">
    <source>
        <dbReference type="ARBA" id="ARBA00023315"/>
    </source>
</evidence>
<protein>
    <recommendedName>
        <fullName evidence="3">N(6)-L-threonylcarbamoyladenine synthase</fullName>
        <ecNumber evidence="3">2.3.1.234</ecNumber>
    </recommendedName>
</protein>
<dbReference type="RefSeq" id="XP_040733805.1">
    <property type="nucleotide sequence ID" value="XM_040877763.1"/>
</dbReference>
<comment type="cofactor">
    <cofactor evidence="1">
        <name>Zn(2+)</name>
        <dbReference type="ChEBI" id="CHEBI:29105"/>
    </cofactor>
</comment>
<keyword evidence="9" id="KW-0520">NAD</keyword>
<dbReference type="Pfam" id="PF00814">
    <property type="entry name" value="TsaD"/>
    <property type="match status" value="1"/>
</dbReference>
<evidence type="ECO:0000256" key="1">
    <source>
        <dbReference type="ARBA" id="ARBA00001947"/>
    </source>
</evidence>
<evidence type="ECO:0000256" key="5">
    <source>
        <dbReference type="ARBA" id="ARBA00022694"/>
    </source>
</evidence>
<name>A0A364L0F1_TALAM</name>
<dbReference type="EC" id="2.3.1.234" evidence="3"/>
<comment type="caution">
    <text evidence="16">The sequence shown here is derived from an EMBL/GenBank/DDBJ whole genome shotgun (WGS) entry which is preliminary data.</text>
</comment>
<dbReference type="SUPFAM" id="SSF51735">
    <property type="entry name" value="NAD(P)-binding Rossmann-fold domains"/>
    <property type="match status" value="1"/>
</dbReference>
<dbReference type="Pfam" id="PF08240">
    <property type="entry name" value="ADH_N"/>
    <property type="match status" value="1"/>
</dbReference>
<evidence type="ECO:0000256" key="8">
    <source>
        <dbReference type="ARBA" id="ARBA00023002"/>
    </source>
</evidence>
<keyword evidence="7" id="KW-0862">Zinc</keyword>
<dbReference type="PANTHER" id="PTHR11735">
    <property type="entry name" value="TRNA N6-ADENOSINE THREONYLCARBAMOYLTRANSFERASE"/>
    <property type="match status" value="1"/>
</dbReference>
<dbReference type="FunFam" id="3.30.420.40:FF:000252">
    <property type="entry name" value="tRNA N6-adenosine threonylcarbamoyltransferase, mitochondrial"/>
    <property type="match status" value="1"/>
</dbReference>
<evidence type="ECO:0000256" key="4">
    <source>
        <dbReference type="ARBA" id="ARBA00022679"/>
    </source>
</evidence>
<dbReference type="GO" id="GO:0061711">
    <property type="term" value="F:tRNA N(6)-L-threonylcarbamoyladenine synthase activity"/>
    <property type="evidence" value="ECO:0007669"/>
    <property type="project" value="UniProtKB-EC"/>
</dbReference>
<dbReference type="Pfam" id="PF00107">
    <property type="entry name" value="ADH_zinc_N"/>
    <property type="match status" value="1"/>
</dbReference>
<dbReference type="InterPro" id="IPR013149">
    <property type="entry name" value="ADH-like_C"/>
</dbReference>
<comment type="similarity">
    <text evidence="12">Belongs to the KAE1 / TsaD family.</text>
</comment>
<evidence type="ECO:0000256" key="9">
    <source>
        <dbReference type="ARBA" id="ARBA00023027"/>
    </source>
</evidence>
<evidence type="ECO:0000259" key="15">
    <source>
        <dbReference type="Pfam" id="PF08240"/>
    </source>
</evidence>
<reference evidence="16 17" key="1">
    <citation type="journal article" date="2017" name="Biotechnol. Biofuels">
        <title>Differential beta-glucosidase expression as a function of carbon source availability in Talaromyces amestolkiae: a genomic and proteomic approach.</title>
        <authorList>
            <person name="de Eugenio L.I."/>
            <person name="Mendez-Liter J.A."/>
            <person name="Nieto-Dominguez M."/>
            <person name="Alonso L."/>
            <person name="Gil-Munoz J."/>
            <person name="Barriuso J."/>
            <person name="Prieto A."/>
            <person name="Martinez M.J."/>
        </authorList>
    </citation>
    <scope>NUCLEOTIDE SEQUENCE [LARGE SCALE GENOMIC DNA]</scope>
    <source>
        <strain evidence="16 17">CIB</strain>
    </source>
</reference>
<evidence type="ECO:0000256" key="6">
    <source>
        <dbReference type="ARBA" id="ARBA00022723"/>
    </source>
</evidence>
<feature type="domain" description="Alcohol dehydrogenase-like C-terminal" evidence="13">
    <location>
        <begin position="199"/>
        <end position="325"/>
    </location>
</feature>
<dbReference type="InterPro" id="IPR011032">
    <property type="entry name" value="GroES-like_sf"/>
</dbReference>
<evidence type="ECO:0000259" key="14">
    <source>
        <dbReference type="Pfam" id="PF00814"/>
    </source>
</evidence>
<gene>
    <name evidence="16" type="ORF">BHQ10_005301</name>
</gene>
<dbReference type="InterPro" id="IPR013154">
    <property type="entry name" value="ADH-like_N"/>
</dbReference>
<dbReference type="InterPro" id="IPR000905">
    <property type="entry name" value="Gcp-like_dom"/>
</dbReference>
<dbReference type="PRINTS" id="PR00789">
    <property type="entry name" value="OSIALOPTASE"/>
</dbReference>
<dbReference type="GO" id="GO:0072670">
    <property type="term" value="P:mitochondrial tRNA threonylcarbamoyladenosine modification"/>
    <property type="evidence" value="ECO:0007669"/>
    <property type="project" value="TreeGrafter"/>
</dbReference>
<dbReference type="PANTHER" id="PTHR11735:SF6">
    <property type="entry name" value="TRNA N6-ADENOSINE THREONYLCARBAMOYLTRANSFERASE, MITOCHONDRIAL"/>
    <property type="match status" value="1"/>
</dbReference>
<dbReference type="Gene3D" id="3.90.180.10">
    <property type="entry name" value="Medium-chain alcohol dehydrogenases, catalytic domain"/>
    <property type="match status" value="1"/>
</dbReference>
<organism evidence="16 17">
    <name type="scientific">Talaromyces amestolkiae</name>
    <dbReference type="NCBI Taxonomy" id="1196081"/>
    <lineage>
        <taxon>Eukaryota</taxon>
        <taxon>Fungi</taxon>
        <taxon>Dikarya</taxon>
        <taxon>Ascomycota</taxon>
        <taxon>Pezizomycotina</taxon>
        <taxon>Eurotiomycetes</taxon>
        <taxon>Eurotiomycetidae</taxon>
        <taxon>Eurotiales</taxon>
        <taxon>Trichocomaceae</taxon>
        <taxon>Talaromyces</taxon>
        <taxon>Talaromyces sect. Talaromyces</taxon>
    </lineage>
</organism>
<dbReference type="GeneID" id="63794517"/>
<dbReference type="InterPro" id="IPR017861">
    <property type="entry name" value="KAE1/TsaD"/>
</dbReference>
<dbReference type="FunFam" id="3.40.50.720:FF:000039">
    <property type="entry name" value="Alcohol dehydrogenase AdhP"/>
    <property type="match status" value="1"/>
</dbReference>
<dbReference type="GO" id="GO:0005739">
    <property type="term" value="C:mitochondrion"/>
    <property type="evidence" value="ECO:0007669"/>
    <property type="project" value="UniProtKB-SubCell"/>
</dbReference>
<evidence type="ECO:0000259" key="13">
    <source>
        <dbReference type="Pfam" id="PF00107"/>
    </source>
</evidence>
<evidence type="ECO:0000256" key="11">
    <source>
        <dbReference type="ARBA" id="ARBA00048117"/>
    </source>
</evidence>
<dbReference type="OrthoDB" id="10259622at2759"/>
<dbReference type="PROSITE" id="PS01016">
    <property type="entry name" value="GLYCOPROTEASE"/>
    <property type="match status" value="1"/>
</dbReference>
<comment type="similarity">
    <text evidence="2">Belongs to the zinc-containing alcohol dehydrogenase family.</text>
</comment>
<keyword evidence="12" id="KW-0496">Mitochondrion</keyword>
<keyword evidence="6 12" id="KW-0479">Metal-binding</keyword>
<evidence type="ECO:0000256" key="3">
    <source>
        <dbReference type="ARBA" id="ARBA00012156"/>
    </source>
</evidence>
<evidence type="ECO:0000256" key="7">
    <source>
        <dbReference type="ARBA" id="ARBA00022833"/>
    </source>
</evidence>
<evidence type="ECO:0000256" key="12">
    <source>
        <dbReference type="HAMAP-Rule" id="MF_03179"/>
    </source>
</evidence>
<dbReference type="AlphaFoldDB" id="A0A364L0F1"/>
<evidence type="ECO:0000256" key="2">
    <source>
        <dbReference type="ARBA" id="ARBA00008072"/>
    </source>
</evidence>
<dbReference type="SUPFAM" id="SSF53067">
    <property type="entry name" value="Actin-like ATPase domain"/>
    <property type="match status" value="2"/>
</dbReference>
<keyword evidence="4 12" id="KW-0808">Transferase</keyword>
<keyword evidence="5 12" id="KW-0819">tRNA processing</keyword>
<dbReference type="InterPro" id="IPR036291">
    <property type="entry name" value="NAD(P)-bd_dom_sf"/>
</dbReference>
<dbReference type="STRING" id="1196081.A0A364L0F1"/>
<accession>A0A364L0F1</accession>
<dbReference type="SUPFAM" id="SSF50129">
    <property type="entry name" value="GroES-like"/>
    <property type="match status" value="1"/>
</dbReference>
<dbReference type="InterPro" id="IPR017860">
    <property type="entry name" value="Peptidase_M22_CS"/>
</dbReference>
<feature type="domain" description="Gcp-like" evidence="14">
    <location>
        <begin position="466"/>
        <end position="757"/>
    </location>
</feature>
<comment type="function">
    <text evidence="12">Required for the formation of a threonylcarbamoyl group on adenosine at position 37 (t(6)A37) in mitochondrial tRNAs that read codons beginning with adenine. Probably involved in the transfer of the threonylcarbamoyl moiety of threonylcarbamoyl-AMP (TC-AMP) to the N6 group of A37. Involved in mitochondrial genome maintenance.</text>
</comment>
<proteinExistence type="inferred from homology"/>
<dbReference type="InterPro" id="IPR043129">
    <property type="entry name" value="ATPase_NBD"/>
</dbReference>
<keyword evidence="10 12" id="KW-0012">Acyltransferase</keyword>
<dbReference type="Gene3D" id="3.40.50.720">
    <property type="entry name" value="NAD(P)-binding Rossmann-like Domain"/>
    <property type="match status" value="1"/>
</dbReference>
<keyword evidence="17" id="KW-1185">Reference proteome</keyword>
<dbReference type="Proteomes" id="UP000249363">
    <property type="component" value="Unassembled WGS sequence"/>
</dbReference>
<evidence type="ECO:0000313" key="17">
    <source>
        <dbReference type="Proteomes" id="UP000249363"/>
    </source>
</evidence>
<comment type="subunit">
    <text evidence="12">Homodimer.</text>
</comment>
<comment type="catalytic activity">
    <reaction evidence="11 12">
        <text>L-threonylcarbamoyladenylate + adenosine(37) in tRNA = N(6)-L-threonylcarbamoyladenosine(37) in tRNA + AMP + H(+)</text>
        <dbReference type="Rhea" id="RHEA:37059"/>
        <dbReference type="Rhea" id="RHEA-COMP:10162"/>
        <dbReference type="Rhea" id="RHEA-COMP:10163"/>
        <dbReference type="ChEBI" id="CHEBI:15378"/>
        <dbReference type="ChEBI" id="CHEBI:73682"/>
        <dbReference type="ChEBI" id="CHEBI:74411"/>
        <dbReference type="ChEBI" id="CHEBI:74418"/>
        <dbReference type="ChEBI" id="CHEBI:456215"/>
        <dbReference type="EC" id="2.3.1.234"/>
    </reaction>
</comment>
<evidence type="ECO:0000313" key="16">
    <source>
        <dbReference type="EMBL" id="RAO69289.1"/>
    </source>
</evidence>
<comment type="cofactor">
    <cofactor evidence="12">
        <name>a divalent metal cation</name>
        <dbReference type="ChEBI" id="CHEBI:60240"/>
    </cofactor>
    <text evidence="12">Binds 1 divalent metal cation per subunit.</text>
</comment>
<dbReference type="GO" id="GO:0018455">
    <property type="term" value="F:alcohol dehydrogenase [NAD(P)+] activity"/>
    <property type="evidence" value="ECO:0007669"/>
    <property type="project" value="UniProtKB-ARBA"/>
</dbReference>
<dbReference type="InterPro" id="IPR022450">
    <property type="entry name" value="TsaD"/>
</dbReference>
<dbReference type="Gene3D" id="3.30.420.40">
    <property type="match status" value="2"/>
</dbReference>
<sequence>MKAQVIHTFDSPYILEDVPFPGPPQGLELLIRVGAASYCHTDAIFASGKFGGNLPMVSSHEFAGTVVALGPDIAKLNDINEGILTKLEIGSRVGVAPRPFNPCGKCWECRNAPGDQIGVGHGVKFSLRCPQASTLGINIYGGFAEYAIVDCRQVVVLPDSISFIDAAPLMCAGYTMFSAFKKGDFKPGSRIGIVGCGGGLGHVGLQFGVALGYEMVGIDAQDGPLQLAKNLDTGAKIFDARVTEPEDVLKAIDDGAVKDPRERGVDAVMILPETQRAFEYGMKILRYHGTCMMISTPAKGFHVSSHDVVLRDIKIVGVLPGRRAWLLEMFDVVAEKGIRPISKKYTLSQVNDLVKGCEEGHGDLWTHESDFSSICSDDTSVAIVEKDAHAAASIHFLENITADTRKYRGIHPIEALQSHQESLGKLVQKALSSLPPVEQDGSTNNAALASHILPRTGEPTRRRLPDFISVTRGPGMRSNLSVGLDTAKGLAVAWQIPIVGVHHMQAHLLTPRLVSALNSSASIDLQPRFPFLSALVSGGHSMLVHTKSLLNHEILATTADIAIGETLDKSARLILPESVIESANTTMYGKILEKFAFPNGPADYADYQPLKNRGEEVVKHNNIWGWSFTTPYANTRDLKFSFSSVSSMARKIMADKAKSNVEVTQDERVALARESMRVCFEHLASRTIIALEHLQRQSKLRRRHQEVDILVVSGGVAANRFLMTVLRSFLDVRGFSHIRVIAPPPYLCTDNAAMIGWAGIEMFEAGYTTDLSCRAIRKWTLDPSAEDGGILGAEGWIRGEKVDP</sequence>